<evidence type="ECO:0000256" key="4">
    <source>
        <dbReference type="ARBA" id="ARBA00022692"/>
    </source>
</evidence>
<gene>
    <name evidence="9" type="ORF">FYJ39_02865</name>
</gene>
<evidence type="ECO:0000256" key="5">
    <source>
        <dbReference type="ARBA" id="ARBA00022989"/>
    </source>
</evidence>
<comment type="similarity">
    <text evidence="2">Belongs to the UPF0718 family.</text>
</comment>
<dbReference type="InterPro" id="IPR052923">
    <property type="entry name" value="UPF0718"/>
</dbReference>
<dbReference type="AlphaFoldDB" id="A0A7X2NIP5"/>
<dbReference type="PANTHER" id="PTHR34184:SF4">
    <property type="entry name" value="UPF0718 PROTEIN YCGR"/>
    <property type="match status" value="1"/>
</dbReference>
<dbReference type="EMBL" id="VUMD01000002">
    <property type="protein sequence ID" value="MSS35547.1"/>
    <property type="molecule type" value="Genomic_DNA"/>
</dbReference>
<dbReference type="PANTHER" id="PTHR34184">
    <property type="entry name" value="UPF0718 PROTEIN YCGR"/>
    <property type="match status" value="1"/>
</dbReference>
<feature type="transmembrane region" description="Helical" evidence="7">
    <location>
        <begin position="301"/>
        <end position="324"/>
    </location>
</feature>
<comment type="caution">
    <text evidence="9">The sequence shown here is derived from an EMBL/GenBank/DDBJ whole genome shotgun (WGS) entry which is preliminary data.</text>
</comment>
<dbReference type="InterPro" id="IPR005524">
    <property type="entry name" value="DUF318"/>
</dbReference>
<dbReference type="InterPro" id="IPR027417">
    <property type="entry name" value="P-loop_NTPase"/>
</dbReference>
<feature type="transmembrane region" description="Helical" evidence="7">
    <location>
        <begin position="263"/>
        <end position="289"/>
    </location>
</feature>
<feature type="transmembrane region" description="Helical" evidence="7">
    <location>
        <begin position="452"/>
        <end position="472"/>
    </location>
</feature>
<name>A0A7X2NIP5_9CLOT</name>
<feature type="transmembrane region" description="Helical" evidence="7">
    <location>
        <begin position="492"/>
        <end position="514"/>
    </location>
</feature>
<dbReference type="RefSeq" id="WP_154470954.1">
    <property type="nucleotide sequence ID" value="NZ_DBEWUL010000210.1"/>
</dbReference>
<keyword evidence="10" id="KW-1185">Reference proteome</keyword>
<keyword evidence="6 7" id="KW-0472">Membrane</keyword>
<comment type="subcellular location">
    <subcellularLocation>
        <location evidence="1">Cell membrane</location>
        <topology evidence="1">Multi-pass membrane protein</topology>
    </subcellularLocation>
</comment>
<evidence type="ECO:0000313" key="9">
    <source>
        <dbReference type="EMBL" id="MSS35547.1"/>
    </source>
</evidence>
<evidence type="ECO:0000256" key="1">
    <source>
        <dbReference type="ARBA" id="ARBA00004651"/>
    </source>
</evidence>
<evidence type="ECO:0000256" key="7">
    <source>
        <dbReference type="SAM" id="Phobius"/>
    </source>
</evidence>
<dbReference type="Proteomes" id="UP000429958">
    <property type="component" value="Unassembled WGS sequence"/>
</dbReference>
<accession>A0A7X2NIP5</accession>
<evidence type="ECO:0000313" key="10">
    <source>
        <dbReference type="Proteomes" id="UP000429958"/>
    </source>
</evidence>
<sequence>MKTPVWVITGLLDSGKTTLINRLIKEELRELNLLILQFEAGEELVKERERIQRLMFSKSQLEQTPLDIADGLLLYLEQHSPDLLLIEWNGMEHFHTLEKMLLQFSAKAVLCVEKVVYVVKDEGLLKRLWEAGPAARSQIEGSDFAYIRTKEHKQNRKIKDILHSCNPDIRIFTVQKWERFLQKMVHFSMPAQLWFLMALMTAIACITAFTLLKPFEISMGRFISIFLGVFLQAVPFLAIGVLLSSVIQFYLPQDWIQRRFPKTLLAGQLFAVLAGFCLPVCDCASIPVFKSLVKKGVPMPAAVTFMLVSPVINPVVILSTWYAFNGNYRMLAARCGLGILCAVLCGLTYLVKPPEANLAEDETPFPAGCRNYSLPVEEKSPVAYFLWMLRHGQSEFFSVGKYLLIGIAVSALFQDMLPLAVAAGRGTAPWAALLLMMGMSFALSLCSSSDAVVARSMAGGLPAGSIVGFLVFGPMMDIKNAAMLLSGFKPGFVARLSVTTFLVCFIVVLMFMLCGSGGIRI</sequence>
<dbReference type="Pfam" id="PF03773">
    <property type="entry name" value="ArsP_1"/>
    <property type="match status" value="1"/>
</dbReference>
<feature type="transmembrane region" description="Helical" evidence="7">
    <location>
        <begin position="193"/>
        <end position="212"/>
    </location>
</feature>
<evidence type="ECO:0000256" key="3">
    <source>
        <dbReference type="ARBA" id="ARBA00022475"/>
    </source>
</evidence>
<reference evidence="9 10" key="1">
    <citation type="submission" date="2019-08" db="EMBL/GenBank/DDBJ databases">
        <title>In-depth cultivation of the pig gut microbiome towards novel bacterial diversity and tailored functional studies.</title>
        <authorList>
            <person name="Wylensek D."/>
            <person name="Hitch T.C.A."/>
            <person name="Clavel T."/>
        </authorList>
    </citation>
    <scope>NUCLEOTIDE SEQUENCE [LARGE SCALE GENOMIC DNA]</scope>
    <source>
        <strain evidence="9 10">WCA-389-WT-23D1</strain>
    </source>
</reference>
<feature type="transmembrane region" description="Helical" evidence="7">
    <location>
        <begin position="224"/>
        <end position="251"/>
    </location>
</feature>
<dbReference type="Pfam" id="PF02492">
    <property type="entry name" value="cobW"/>
    <property type="match status" value="1"/>
</dbReference>
<dbReference type="GO" id="GO:0005886">
    <property type="term" value="C:plasma membrane"/>
    <property type="evidence" value="ECO:0007669"/>
    <property type="project" value="UniProtKB-SubCell"/>
</dbReference>
<proteinExistence type="inferred from homology"/>
<feature type="transmembrane region" description="Helical" evidence="7">
    <location>
        <begin position="427"/>
        <end position="445"/>
    </location>
</feature>
<protein>
    <submittedName>
        <fullName evidence="9">Permease</fullName>
    </submittedName>
</protein>
<evidence type="ECO:0000259" key="8">
    <source>
        <dbReference type="Pfam" id="PF02492"/>
    </source>
</evidence>
<evidence type="ECO:0000256" key="2">
    <source>
        <dbReference type="ARBA" id="ARBA00006386"/>
    </source>
</evidence>
<organism evidence="9 10">
    <name type="scientific">Clostridium porci</name>
    <dbReference type="NCBI Taxonomy" id="2605778"/>
    <lineage>
        <taxon>Bacteria</taxon>
        <taxon>Bacillati</taxon>
        <taxon>Bacillota</taxon>
        <taxon>Clostridia</taxon>
        <taxon>Eubacteriales</taxon>
        <taxon>Clostridiaceae</taxon>
        <taxon>Clostridium</taxon>
    </lineage>
</organism>
<evidence type="ECO:0000256" key="6">
    <source>
        <dbReference type="ARBA" id="ARBA00023136"/>
    </source>
</evidence>
<keyword evidence="5 7" id="KW-1133">Transmembrane helix</keyword>
<dbReference type="Gene3D" id="3.40.50.300">
    <property type="entry name" value="P-loop containing nucleotide triphosphate hydrolases"/>
    <property type="match status" value="1"/>
</dbReference>
<feature type="transmembrane region" description="Helical" evidence="7">
    <location>
        <begin position="330"/>
        <end position="351"/>
    </location>
</feature>
<feature type="domain" description="CobW/HypB/UreG nucleotide-binding" evidence="8">
    <location>
        <begin position="4"/>
        <end position="164"/>
    </location>
</feature>
<keyword evidence="3" id="KW-1003">Cell membrane</keyword>
<keyword evidence="4 7" id="KW-0812">Transmembrane</keyword>
<dbReference type="InterPro" id="IPR003495">
    <property type="entry name" value="CobW/HypB/UreG_nucleotide-bd"/>
</dbReference>
<dbReference type="SUPFAM" id="SSF52540">
    <property type="entry name" value="P-loop containing nucleoside triphosphate hydrolases"/>
    <property type="match status" value="1"/>
</dbReference>